<evidence type="ECO:0000256" key="1">
    <source>
        <dbReference type="ARBA" id="ARBA00022723"/>
    </source>
</evidence>
<keyword evidence="3" id="KW-1185">Reference proteome</keyword>
<reference evidence="4" key="2">
    <citation type="submission" date="2025-08" db="UniProtKB">
        <authorList>
            <consortium name="RefSeq"/>
        </authorList>
    </citation>
    <scope>IDENTIFICATION</scope>
    <source>
        <tissue evidence="4">Leaf</tissue>
    </source>
</reference>
<dbReference type="GO" id="GO:0016813">
    <property type="term" value="F:hydrolase activity, acting on carbon-nitrogen (but not peptide) bonds, in linear amidines"/>
    <property type="evidence" value="ECO:0007669"/>
    <property type="project" value="InterPro"/>
</dbReference>
<dbReference type="SUPFAM" id="SSF53187">
    <property type="entry name" value="Zn-dependent exopeptidases"/>
    <property type="match status" value="1"/>
</dbReference>
<gene>
    <name evidence="4" type="primary">LOC108821630</name>
</gene>
<keyword evidence="2" id="KW-0378">Hydrolase</keyword>
<dbReference type="OrthoDB" id="1934378at2759"/>
<dbReference type="InterPro" id="IPR010158">
    <property type="entry name" value="Amidase_Cbmase"/>
</dbReference>
<dbReference type="GeneID" id="108821630"/>
<keyword evidence="1" id="KW-0479">Metal-binding</keyword>
<dbReference type="GO" id="GO:0046872">
    <property type="term" value="F:metal ion binding"/>
    <property type="evidence" value="ECO:0007669"/>
    <property type="project" value="UniProtKB-KW"/>
</dbReference>
<accession>A0A9W3C960</accession>
<dbReference type="Proteomes" id="UP000504610">
    <property type="component" value="Chromosome 8"/>
</dbReference>
<evidence type="ECO:0000313" key="4">
    <source>
        <dbReference type="RefSeq" id="XP_056848014.1"/>
    </source>
</evidence>
<protein>
    <submittedName>
        <fullName evidence="4">Allantoate deiminase-like</fullName>
    </submittedName>
</protein>
<evidence type="ECO:0000256" key="2">
    <source>
        <dbReference type="ARBA" id="ARBA00022801"/>
    </source>
</evidence>
<dbReference type="AlphaFoldDB" id="A0A9W3C960"/>
<dbReference type="Gene3D" id="3.40.630.10">
    <property type="entry name" value="Zn peptidases"/>
    <property type="match status" value="1"/>
</dbReference>
<evidence type="ECO:0000313" key="3">
    <source>
        <dbReference type="Proteomes" id="UP000504610"/>
    </source>
</evidence>
<dbReference type="KEGG" id="rsz:108821630"/>
<sequence>MDQVIAFSDEEGVRFQSTFLGSAALAGIMPVSRLEVTDKSGISVQDALKENTIDISEENLLQLKYDPASVWGCVEVHNEKGPVLEWVG</sequence>
<reference evidence="3" key="1">
    <citation type="journal article" date="2019" name="Database">
        <title>The radish genome database (RadishGD): an integrated information resource for radish genomics.</title>
        <authorList>
            <person name="Yu H.J."/>
            <person name="Baek S."/>
            <person name="Lee Y.J."/>
            <person name="Cho A."/>
            <person name="Mun J.H."/>
        </authorList>
    </citation>
    <scope>NUCLEOTIDE SEQUENCE [LARGE SCALE GENOMIC DNA]</scope>
    <source>
        <strain evidence="3">cv. WK10039</strain>
    </source>
</reference>
<dbReference type="PANTHER" id="PTHR32494:SF19">
    <property type="entry name" value="ALLANTOATE DEIMINASE-RELATED"/>
    <property type="match status" value="1"/>
</dbReference>
<name>A0A9W3C960_RAPSA</name>
<dbReference type="RefSeq" id="XP_056848014.1">
    <property type="nucleotide sequence ID" value="XM_056992034.1"/>
</dbReference>
<dbReference type="PANTHER" id="PTHR32494">
    <property type="entry name" value="ALLANTOATE DEIMINASE-RELATED"/>
    <property type="match status" value="1"/>
</dbReference>
<organism evidence="3 4">
    <name type="scientific">Raphanus sativus</name>
    <name type="common">Radish</name>
    <name type="synonym">Raphanus raphanistrum var. sativus</name>
    <dbReference type="NCBI Taxonomy" id="3726"/>
    <lineage>
        <taxon>Eukaryota</taxon>
        <taxon>Viridiplantae</taxon>
        <taxon>Streptophyta</taxon>
        <taxon>Embryophyta</taxon>
        <taxon>Tracheophyta</taxon>
        <taxon>Spermatophyta</taxon>
        <taxon>Magnoliopsida</taxon>
        <taxon>eudicotyledons</taxon>
        <taxon>Gunneridae</taxon>
        <taxon>Pentapetalae</taxon>
        <taxon>rosids</taxon>
        <taxon>malvids</taxon>
        <taxon>Brassicales</taxon>
        <taxon>Brassicaceae</taxon>
        <taxon>Brassiceae</taxon>
        <taxon>Raphanus</taxon>
    </lineage>
</organism>
<proteinExistence type="predicted"/>